<dbReference type="PANTHER" id="PTHR22726">
    <property type="entry name" value="METALLOENDOPEPTIDASE OMA1"/>
    <property type="match status" value="1"/>
</dbReference>
<dbReference type="KEGG" id="lyj:FKV23_10285"/>
<sequence length="317" mass="34582">MPGSGSGWCGRSEMRRSPMPGTRQPTDARRGGKFRWWILLLFAVYAVWQWFGTAEVDPYTGETAHYGASPGEEVQLGAQAFQQVLGDAHAQGALLPADAEVSREIREIAQRLISRVPQVTAELAAMYDQEVPTSHEGFQWDVAVIQSEQVNAFCLPGGKMAVYTGLIPVAQTRDAVAVVMGHEIAHALLRHGSQRMAQQKLVQMGQLAAGMAVGDMSPQQQQAIMAAIGAGTQYGLVLPYGRNHETQADRVGLMLAAAACYDPNQAIGLWQRMGQLGEGQRPPEFASTHPDPDNRIRELQALMPQAEAFRAKYCEAR</sequence>
<accession>A0A514BTS8</accession>
<feature type="region of interest" description="Disordered" evidence="7">
    <location>
        <begin position="1"/>
        <end position="28"/>
    </location>
</feature>
<comment type="similarity">
    <text evidence="6">Belongs to the peptidase M48 family.</text>
</comment>
<dbReference type="InterPro" id="IPR051156">
    <property type="entry name" value="Mito/Outer_Membr_Metalloprot"/>
</dbReference>
<evidence type="ECO:0000256" key="3">
    <source>
        <dbReference type="ARBA" id="ARBA00022801"/>
    </source>
</evidence>
<dbReference type="Pfam" id="PF01435">
    <property type="entry name" value="Peptidase_M48"/>
    <property type="match status" value="1"/>
</dbReference>
<dbReference type="OrthoDB" id="9810445at2"/>
<dbReference type="AlphaFoldDB" id="A0A514BTS8"/>
<evidence type="ECO:0000256" key="6">
    <source>
        <dbReference type="RuleBase" id="RU003983"/>
    </source>
</evidence>
<organism evidence="9 10">
    <name type="scientific">Marilutibacter alkalisoli</name>
    <dbReference type="NCBI Taxonomy" id="2591633"/>
    <lineage>
        <taxon>Bacteria</taxon>
        <taxon>Pseudomonadati</taxon>
        <taxon>Pseudomonadota</taxon>
        <taxon>Gammaproteobacteria</taxon>
        <taxon>Lysobacterales</taxon>
        <taxon>Lysobacteraceae</taxon>
        <taxon>Marilutibacter</taxon>
    </lineage>
</organism>
<keyword evidence="10" id="KW-1185">Reference proteome</keyword>
<keyword evidence="2" id="KW-0479">Metal-binding</keyword>
<dbReference type="CDD" id="cd07331">
    <property type="entry name" value="M48C_Oma1_like"/>
    <property type="match status" value="1"/>
</dbReference>
<keyword evidence="4 6" id="KW-0862">Zinc</keyword>
<evidence type="ECO:0000256" key="7">
    <source>
        <dbReference type="SAM" id="MobiDB-lite"/>
    </source>
</evidence>
<dbReference type="GO" id="GO:0046872">
    <property type="term" value="F:metal ion binding"/>
    <property type="evidence" value="ECO:0007669"/>
    <property type="project" value="UniProtKB-KW"/>
</dbReference>
<name>A0A514BTS8_9GAMM</name>
<evidence type="ECO:0000256" key="2">
    <source>
        <dbReference type="ARBA" id="ARBA00022723"/>
    </source>
</evidence>
<feature type="domain" description="Peptidase M48" evidence="8">
    <location>
        <begin position="120"/>
        <end position="301"/>
    </location>
</feature>
<dbReference type="Proteomes" id="UP000317199">
    <property type="component" value="Chromosome"/>
</dbReference>
<dbReference type="Gene3D" id="3.30.2010.10">
    <property type="entry name" value="Metalloproteases ('zincins'), catalytic domain"/>
    <property type="match status" value="1"/>
</dbReference>
<dbReference type="GO" id="GO:0051603">
    <property type="term" value="P:proteolysis involved in protein catabolic process"/>
    <property type="evidence" value="ECO:0007669"/>
    <property type="project" value="TreeGrafter"/>
</dbReference>
<dbReference type="PANTHER" id="PTHR22726:SF1">
    <property type="entry name" value="METALLOENDOPEPTIDASE OMA1, MITOCHONDRIAL"/>
    <property type="match status" value="1"/>
</dbReference>
<dbReference type="GO" id="GO:0004222">
    <property type="term" value="F:metalloendopeptidase activity"/>
    <property type="evidence" value="ECO:0007669"/>
    <property type="project" value="InterPro"/>
</dbReference>
<keyword evidence="3 6" id="KW-0378">Hydrolase</keyword>
<evidence type="ECO:0000313" key="9">
    <source>
        <dbReference type="EMBL" id="QDH70429.1"/>
    </source>
</evidence>
<dbReference type="EMBL" id="CP041242">
    <property type="protein sequence ID" value="QDH70429.1"/>
    <property type="molecule type" value="Genomic_DNA"/>
</dbReference>
<reference evidence="9 10" key="1">
    <citation type="submission" date="2019-06" db="EMBL/GenBank/DDBJ databases">
        <title>Lysobacter alkalisoli sp. nov. isolated from saline-alkali soil.</title>
        <authorList>
            <person name="Sun J.-Q."/>
            <person name="Xu L."/>
        </authorList>
    </citation>
    <scope>NUCLEOTIDE SEQUENCE [LARGE SCALE GENOMIC DNA]</scope>
    <source>
        <strain evidence="9 10">SJ-36</strain>
    </source>
</reference>
<dbReference type="GO" id="GO:0016020">
    <property type="term" value="C:membrane"/>
    <property type="evidence" value="ECO:0007669"/>
    <property type="project" value="TreeGrafter"/>
</dbReference>
<keyword evidence="5 6" id="KW-0482">Metalloprotease</keyword>
<evidence type="ECO:0000256" key="5">
    <source>
        <dbReference type="ARBA" id="ARBA00023049"/>
    </source>
</evidence>
<evidence type="ECO:0000313" key="10">
    <source>
        <dbReference type="Proteomes" id="UP000317199"/>
    </source>
</evidence>
<dbReference type="InterPro" id="IPR001915">
    <property type="entry name" value="Peptidase_M48"/>
</dbReference>
<evidence type="ECO:0000256" key="1">
    <source>
        <dbReference type="ARBA" id="ARBA00022670"/>
    </source>
</evidence>
<comment type="cofactor">
    <cofactor evidence="6">
        <name>Zn(2+)</name>
        <dbReference type="ChEBI" id="CHEBI:29105"/>
    </cofactor>
    <text evidence="6">Binds 1 zinc ion per subunit.</text>
</comment>
<keyword evidence="1 6" id="KW-0645">Protease</keyword>
<proteinExistence type="inferred from homology"/>
<gene>
    <name evidence="9" type="ORF">FKV23_10285</name>
</gene>
<evidence type="ECO:0000256" key="4">
    <source>
        <dbReference type="ARBA" id="ARBA00022833"/>
    </source>
</evidence>
<protein>
    <submittedName>
        <fullName evidence="9">M48 family metallopeptidase</fullName>
    </submittedName>
</protein>
<evidence type="ECO:0000259" key="8">
    <source>
        <dbReference type="Pfam" id="PF01435"/>
    </source>
</evidence>